<dbReference type="InterPro" id="IPR035965">
    <property type="entry name" value="PAS-like_dom_sf"/>
</dbReference>
<dbReference type="NCBIfam" id="TIGR00229">
    <property type="entry name" value="sensory_box"/>
    <property type="match status" value="2"/>
</dbReference>
<feature type="domain" description="PAC" evidence="11">
    <location>
        <begin position="487"/>
        <end position="539"/>
    </location>
</feature>
<evidence type="ECO:0000259" key="8">
    <source>
        <dbReference type="PROSITE" id="PS50109"/>
    </source>
</evidence>
<evidence type="ECO:0000256" key="7">
    <source>
        <dbReference type="SAM" id="Phobius"/>
    </source>
</evidence>
<evidence type="ECO:0000313" key="12">
    <source>
        <dbReference type="EMBL" id="MEA1079828.1"/>
    </source>
</evidence>
<evidence type="ECO:0000259" key="11">
    <source>
        <dbReference type="PROSITE" id="PS50113"/>
    </source>
</evidence>
<dbReference type="InterPro" id="IPR005467">
    <property type="entry name" value="His_kinase_dom"/>
</dbReference>
<dbReference type="Gene3D" id="3.40.50.2300">
    <property type="match status" value="2"/>
</dbReference>
<dbReference type="PROSITE" id="PS50110">
    <property type="entry name" value="RESPONSE_REGULATORY"/>
    <property type="match status" value="2"/>
</dbReference>
<feature type="modified residue" description="4-aspartylphosphate" evidence="6">
    <location>
        <position position="959"/>
    </location>
</feature>
<dbReference type="SMART" id="SM00388">
    <property type="entry name" value="HisKA"/>
    <property type="match status" value="1"/>
</dbReference>
<dbReference type="CDD" id="cd16922">
    <property type="entry name" value="HATPase_EvgS-ArcB-TorS-like"/>
    <property type="match status" value="1"/>
</dbReference>
<dbReference type="SUPFAM" id="SSF55874">
    <property type="entry name" value="ATPase domain of HSP90 chaperone/DNA topoisomerase II/histidine kinase"/>
    <property type="match status" value="1"/>
</dbReference>
<dbReference type="InterPro" id="IPR004358">
    <property type="entry name" value="Sig_transdc_His_kin-like_C"/>
</dbReference>
<feature type="domain" description="Response regulatory" evidence="9">
    <location>
        <begin position="910"/>
        <end position="1026"/>
    </location>
</feature>
<dbReference type="InterPro" id="IPR036890">
    <property type="entry name" value="HATPase_C_sf"/>
</dbReference>
<dbReference type="EC" id="2.7.13.3" evidence="2"/>
<dbReference type="CDD" id="cd00082">
    <property type="entry name" value="HisKA"/>
    <property type="match status" value="1"/>
</dbReference>
<comment type="catalytic activity">
    <reaction evidence="1">
        <text>ATP + protein L-histidine = ADP + protein N-phospho-L-histidine.</text>
        <dbReference type="EC" id="2.7.13.3"/>
    </reaction>
</comment>
<sequence>MNVSEASVVSPGGKALATLVFALLAVGGNYLSLPLFFGVSFIFGSILVMLAVRFLGIVPATLVAIAGGLYTLVLWGHPYALVIFTLEALVVGALYRRGQDNLVLADLAFWLVLGAPLVLLFYRGVMGMEWHAATLITLKQPLNGLFNALLAGLITLGLQLYWRGGQQRILGRAGLPGLLFHVLLTAILVAGAVPVIVEGHNQRGQLEAFMAERLSDRAGDVAARLRNDASGQWAERLLPGQPRDDLGIAVLGSDGQILARAGEVASLSERPGQLQALDHGLSIWLPSGDMPAMPRWKQGRYQVRVPIDGGQGVTEVILEQPATPLVQTLEQGSVSMFAFLVGLLALGILAARLLSQWLTHPLSQLARTSRDLSGQISQGVRPQLPDSPIAEYAGLSKSLREMSGLLAGRVRELRDFNAALFSAAGAIIAVLDRDGRIVRFNQAAEIATGYSADEIEGKISWQYLAPPEDRERVAAVFERLTKDSVPARHESQWVMRDGTRRLYDWSNAVLADEQGEVEFIVAIGVDITETKRAQKEVREQARHTQAILDNMVDGLVTINAGGIIQSANQAAIGIFGYEASELIGHNVSMLMPSPHREAHDTYLRNYLSTGVARILGVDREVEGQRKDGSLFPMEIAVSEITQHEQPLFVGMVRDISERKRMEHMKTEFVSTVSHELRTPLTSISGALGLVIGGGLGELPDKVQHMIGIAQNNSLRLTHLINDLLDIEKISAGKLQFDMKVEPLLPLIEQALESHRTFGGKQEVRLALDPESTAADVRVDGQRLQQVLANLLSNAIKFSPKGGTVRVSVQQVSGQARVTVTDQGPGIPEAFQPRIFEKFSQADSSDTRQKGGTGLGLAITRELVEHMGGCVGFDSVEGQGTTFWFELPLIDKDRFNPDVNPEAPVQLGAPRILVVEDEPDVAEVLGILFTRSGYRIDIAHTGREALAALAETRYDAISLDLMLPDISGMDIIGQLRSQPDTQDLPIMVLSAKMEEGRLAINGEFSGIEWLAKPIDEWRLMESLERLLGASKQSKARVLHVEDDADVHQVIRAMAGDRFEFELEHSVRKARARIALERFDVIVLDIGLPDGSGWDLLPEIRARQPEARVLVLSGTELTPVEARKVESVLLKSQITPSDLLVALDERIQDRNSRHREKPVYSG</sequence>
<dbReference type="RefSeq" id="WP_322854348.1">
    <property type="nucleotide sequence ID" value="NZ_JAYDCJ010000003.1"/>
</dbReference>
<dbReference type="SUPFAM" id="SSF55785">
    <property type="entry name" value="PYP-like sensor domain (PAS domain)"/>
    <property type="match status" value="2"/>
</dbReference>
<evidence type="ECO:0000313" key="13">
    <source>
        <dbReference type="Proteomes" id="UP001305746"/>
    </source>
</evidence>
<keyword evidence="7" id="KW-1133">Transmembrane helix</keyword>
<feature type="domain" description="PAC" evidence="11">
    <location>
        <begin position="617"/>
        <end position="667"/>
    </location>
</feature>
<feature type="domain" description="Response regulatory" evidence="9">
    <location>
        <begin position="1035"/>
        <end position="1149"/>
    </location>
</feature>
<dbReference type="SMART" id="SM00448">
    <property type="entry name" value="REC"/>
    <property type="match status" value="2"/>
</dbReference>
<dbReference type="PANTHER" id="PTHR43047">
    <property type="entry name" value="TWO-COMPONENT HISTIDINE PROTEIN KINASE"/>
    <property type="match status" value="1"/>
</dbReference>
<dbReference type="Gene3D" id="3.30.565.10">
    <property type="entry name" value="Histidine kinase-like ATPase, C-terminal domain"/>
    <property type="match status" value="1"/>
</dbReference>
<dbReference type="Pfam" id="PF00512">
    <property type="entry name" value="HisKA"/>
    <property type="match status" value="1"/>
</dbReference>
<dbReference type="SUPFAM" id="SSF47384">
    <property type="entry name" value="Homodimeric domain of signal transducing histidine kinase"/>
    <property type="match status" value="1"/>
</dbReference>
<gene>
    <name evidence="12" type="ORF">U5822_04075</name>
</gene>
<dbReference type="SMART" id="SM00086">
    <property type="entry name" value="PAC"/>
    <property type="match status" value="2"/>
</dbReference>
<dbReference type="SMART" id="SM00387">
    <property type="entry name" value="HATPase_c"/>
    <property type="match status" value="1"/>
</dbReference>
<reference evidence="12 13" key="1">
    <citation type="submission" date="2023-12" db="EMBL/GenBank/DDBJ databases">
        <title>Marinobacter qingdaonensis sp. nov., isolated from the intertidal sediment of Qingdao, PR China.</title>
        <authorList>
            <person name="Li Y."/>
        </authorList>
    </citation>
    <scope>NUCLEOTIDE SEQUENCE [LARGE SCALE GENOMIC DNA]</scope>
    <source>
        <strain evidence="12 13">ASW11-75</strain>
    </source>
</reference>
<keyword evidence="3 6" id="KW-0597">Phosphoprotein</keyword>
<accession>A0ABU5NVJ7</accession>
<dbReference type="PROSITE" id="PS50109">
    <property type="entry name" value="HIS_KIN"/>
    <property type="match status" value="1"/>
</dbReference>
<keyword evidence="5" id="KW-0418">Kinase</keyword>
<dbReference type="InterPro" id="IPR013767">
    <property type="entry name" value="PAS_fold"/>
</dbReference>
<dbReference type="PANTHER" id="PTHR43047:SF72">
    <property type="entry name" value="OSMOSENSING HISTIDINE PROTEIN KINASE SLN1"/>
    <property type="match status" value="1"/>
</dbReference>
<dbReference type="InterPro" id="IPR000014">
    <property type="entry name" value="PAS"/>
</dbReference>
<dbReference type="Pfam" id="PF00989">
    <property type="entry name" value="PAS"/>
    <property type="match status" value="1"/>
</dbReference>
<dbReference type="InterPro" id="IPR036097">
    <property type="entry name" value="HisK_dim/P_sf"/>
</dbReference>
<evidence type="ECO:0000256" key="2">
    <source>
        <dbReference type="ARBA" id="ARBA00012438"/>
    </source>
</evidence>
<keyword evidence="13" id="KW-1185">Reference proteome</keyword>
<protein>
    <recommendedName>
        <fullName evidence="2">histidine kinase</fullName>
        <ecNumber evidence="2">2.7.13.3</ecNumber>
    </recommendedName>
</protein>
<feature type="transmembrane region" description="Helical" evidence="7">
    <location>
        <begin position="79"/>
        <end position="95"/>
    </location>
</feature>
<evidence type="ECO:0000259" key="9">
    <source>
        <dbReference type="PROSITE" id="PS50110"/>
    </source>
</evidence>
<dbReference type="InterPro" id="IPR013656">
    <property type="entry name" value="PAS_4"/>
</dbReference>
<dbReference type="Gene3D" id="3.30.450.20">
    <property type="entry name" value="PAS domain"/>
    <property type="match status" value="2"/>
</dbReference>
<evidence type="ECO:0000259" key="10">
    <source>
        <dbReference type="PROSITE" id="PS50112"/>
    </source>
</evidence>
<evidence type="ECO:0000256" key="4">
    <source>
        <dbReference type="ARBA" id="ARBA00022679"/>
    </source>
</evidence>
<dbReference type="CDD" id="cd00130">
    <property type="entry name" value="PAS"/>
    <property type="match status" value="2"/>
</dbReference>
<evidence type="ECO:0000256" key="5">
    <source>
        <dbReference type="ARBA" id="ARBA00022777"/>
    </source>
</evidence>
<dbReference type="InterPro" id="IPR011006">
    <property type="entry name" value="CheY-like_superfamily"/>
</dbReference>
<dbReference type="Gene3D" id="1.10.287.130">
    <property type="match status" value="1"/>
</dbReference>
<dbReference type="Proteomes" id="UP001305746">
    <property type="component" value="Unassembled WGS sequence"/>
</dbReference>
<dbReference type="CDD" id="cd17574">
    <property type="entry name" value="REC_OmpR"/>
    <property type="match status" value="1"/>
</dbReference>
<dbReference type="InterPro" id="IPR003594">
    <property type="entry name" value="HATPase_dom"/>
</dbReference>
<dbReference type="Pfam" id="PF02518">
    <property type="entry name" value="HATPase_c"/>
    <property type="match status" value="1"/>
</dbReference>
<evidence type="ECO:0000256" key="1">
    <source>
        <dbReference type="ARBA" id="ARBA00000085"/>
    </source>
</evidence>
<dbReference type="PROSITE" id="PS50113">
    <property type="entry name" value="PAC"/>
    <property type="match status" value="2"/>
</dbReference>
<feature type="modified residue" description="4-aspartylphosphate" evidence="6">
    <location>
        <position position="1083"/>
    </location>
</feature>
<feature type="transmembrane region" description="Helical" evidence="7">
    <location>
        <begin position="102"/>
        <end position="122"/>
    </location>
</feature>
<dbReference type="EMBL" id="JAYDCJ010000003">
    <property type="protein sequence ID" value="MEA1079828.1"/>
    <property type="molecule type" value="Genomic_DNA"/>
</dbReference>
<keyword evidence="7" id="KW-0472">Membrane</keyword>
<feature type="domain" description="Histidine kinase" evidence="8">
    <location>
        <begin position="671"/>
        <end position="890"/>
    </location>
</feature>
<keyword evidence="7" id="KW-0812">Transmembrane</keyword>
<evidence type="ECO:0000256" key="3">
    <source>
        <dbReference type="ARBA" id="ARBA00022553"/>
    </source>
</evidence>
<dbReference type="PRINTS" id="PR00344">
    <property type="entry name" value="BCTRLSENSOR"/>
</dbReference>
<feature type="transmembrane region" description="Helical" evidence="7">
    <location>
        <begin position="20"/>
        <end position="43"/>
    </location>
</feature>
<feature type="domain" description="PAS" evidence="10">
    <location>
        <begin position="540"/>
        <end position="610"/>
    </location>
</feature>
<dbReference type="InterPro" id="IPR003661">
    <property type="entry name" value="HisK_dim/P_dom"/>
</dbReference>
<evidence type="ECO:0000256" key="6">
    <source>
        <dbReference type="PROSITE-ProRule" id="PRU00169"/>
    </source>
</evidence>
<feature type="transmembrane region" description="Helical" evidence="7">
    <location>
        <begin position="142"/>
        <end position="162"/>
    </location>
</feature>
<feature type="transmembrane region" description="Helical" evidence="7">
    <location>
        <begin position="174"/>
        <end position="197"/>
    </location>
</feature>
<dbReference type="PROSITE" id="PS50112">
    <property type="entry name" value="PAS"/>
    <property type="match status" value="2"/>
</dbReference>
<keyword evidence="4" id="KW-0808">Transferase</keyword>
<dbReference type="Pfam" id="PF08448">
    <property type="entry name" value="PAS_4"/>
    <property type="match status" value="1"/>
</dbReference>
<dbReference type="SUPFAM" id="SSF52172">
    <property type="entry name" value="CheY-like"/>
    <property type="match status" value="2"/>
</dbReference>
<comment type="caution">
    <text evidence="12">The sequence shown here is derived from an EMBL/GenBank/DDBJ whole genome shotgun (WGS) entry which is preliminary data.</text>
</comment>
<dbReference type="InterPro" id="IPR000700">
    <property type="entry name" value="PAS-assoc_C"/>
</dbReference>
<dbReference type="InterPro" id="IPR001610">
    <property type="entry name" value="PAC"/>
</dbReference>
<proteinExistence type="predicted"/>
<dbReference type="SMART" id="SM00091">
    <property type="entry name" value="PAS"/>
    <property type="match status" value="2"/>
</dbReference>
<dbReference type="InterPro" id="IPR001789">
    <property type="entry name" value="Sig_transdc_resp-reg_receiver"/>
</dbReference>
<feature type="domain" description="PAS" evidence="10">
    <location>
        <begin position="420"/>
        <end position="484"/>
    </location>
</feature>
<name>A0ABU5NVJ7_9GAMM</name>
<dbReference type="Pfam" id="PF00072">
    <property type="entry name" value="Response_reg"/>
    <property type="match status" value="2"/>
</dbReference>
<organism evidence="12 13">
    <name type="scientific">Marinobacter qingdaonensis</name>
    <dbReference type="NCBI Taxonomy" id="3108486"/>
    <lineage>
        <taxon>Bacteria</taxon>
        <taxon>Pseudomonadati</taxon>
        <taxon>Pseudomonadota</taxon>
        <taxon>Gammaproteobacteria</taxon>
        <taxon>Pseudomonadales</taxon>
        <taxon>Marinobacteraceae</taxon>
        <taxon>Marinobacter</taxon>
    </lineage>
</organism>